<dbReference type="InterPro" id="IPR050188">
    <property type="entry name" value="RluA_PseudoU_synthase"/>
</dbReference>
<reference evidence="5 6" key="2">
    <citation type="journal article" date="2020" name="Cell Rep.">
        <title>Acquisition and Adaptation of Ultra-small Parasitic Reduced Genome Bacteria to Mammalian Hosts.</title>
        <authorList>
            <person name="McLean J.S."/>
            <person name="Bor B."/>
            <person name="Kerns K.A."/>
            <person name="Liu Q."/>
            <person name="To T.T."/>
            <person name="Solden L."/>
            <person name="Hendrickson E.L."/>
            <person name="Wrighton K."/>
            <person name="Shi W."/>
            <person name="He X."/>
        </authorList>
    </citation>
    <scope>NUCLEOTIDE SEQUENCE [LARGE SCALE GENOMIC DNA]</scope>
    <source>
        <strain evidence="5 6">TM7_KMM_G3_1_HOT_351</strain>
    </source>
</reference>
<evidence type="ECO:0000256" key="3">
    <source>
        <dbReference type="PROSITE-ProRule" id="PRU00182"/>
    </source>
</evidence>
<dbReference type="Proteomes" id="UP001191004">
    <property type="component" value="Unassembled WGS sequence"/>
</dbReference>
<dbReference type="EMBL" id="PRLL01000019">
    <property type="protein sequence ID" value="RYC73286.1"/>
    <property type="molecule type" value="Genomic_DNA"/>
</dbReference>
<dbReference type="CDD" id="cd00165">
    <property type="entry name" value="S4"/>
    <property type="match status" value="1"/>
</dbReference>
<dbReference type="InterPro" id="IPR036986">
    <property type="entry name" value="S4_RNA-bd_sf"/>
</dbReference>
<comment type="similarity">
    <text evidence="1">Belongs to the pseudouridine synthase RluA family.</text>
</comment>
<evidence type="ECO:0000256" key="1">
    <source>
        <dbReference type="ARBA" id="ARBA00010876"/>
    </source>
</evidence>
<feature type="domain" description="RNA-binding S4" evidence="4">
    <location>
        <begin position="33"/>
        <end position="94"/>
    </location>
</feature>
<dbReference type="SMART" id="SM00363">
    <property type="entry name" value="S4"/>
    <property type="match status" value="1"/>
</dbReference>
<evidence type="ECO:0000313" key="5">
    <source>
        <dbReference type="EMBL" id="RYC73286.1"/>
    </source>
</evidence>
<keyword evidence="6" id="KW-1185">Reference proteome</keyword>
<dbReference type="Pfam" id="PF00849">
    <property type="entry name" value="PseudoU_synth_2"/>
    <property type="match status" value="1"/>
</dbReference>
<proteinExistence type="inferred from homology"/>
<keyword evidence="2 5" id="KW-0413">Isomerase</keyword>
<dbReference type="InterPro" id="IPR006224">
    <property type="entry name" value="PsdUridine_synth_RluA-like_CS"/>
</dbReference>
<sequence>MYRTGKKFSKPSLSRVINGDLVLTERDTKKPRIRLDHILVEKYPDYNRNTLQSFIKLGYVQVDSKVATKPNTPLTEDSVIELILPKTLTNANLKQQEADKVRPTTIYEDEHVVVFDKPAGLLSMAKGDYCLEPTLEDFGLLVHRLDRDTSGIVILAKDASTQTLLRKQFQNRKTHKTYYAIVEGCPKLTTAVINLPIARNLKHPTTFIVEAGGKESETFYQVLKTKKFTHSDLLNLKKIFANSDFSGHEFKEGKTYSLIELKPTTGRTHQLRVHLKYLGTPIVGDRVYGSAKPDSTDRLYLHAKALEITIPTSNRQIFEAPLPPEFNLFD</sequence>
<dbReference type="PANTHER" id="PTHR21600">
    <property type="entry name" value="MITOCHONDRIAL RNA PSEUDOURIDINE SYNTHASE"/>
    <property type="match status" value="1"/>
</dbReference>
<evidence type="ECO:0000259" key="4">
    <source>
        <dbReference type="SMART" id="SM00363"/>
    </source>
</evidence>
<reference evidence="5 6" key="1">
    <citation type="journal article" date="2018" name="bioRxiv">
        <title>Evidence of independent acquisition and adaption of ultra-small bacteria to human hosts across the highly diverse yet reduced genomes of the phylum Saccharibacteria.</title>
        <authorList>
            <person name="McLean J.S."/>
            <person name="Bor B."/>
            <person name="To T.T."/>
            <person name="Liu Q."/>
            <person name="Kearns K.A."/>
            <person name="Solden L.M."/>
            <person name="Wrighton K.C."/>
            <person name="He X."/>
            <person name="Shi W."/>
        </authorList>
    </citation>
    <scope>NUCLEOTIDE SEQUENCE [LARGE SCALE GENOMIC DNA]</scope>
    <source>
        <strain evidence="5 6">TM7_KMM_G3_1_HOT_351</strain>
    </source>
</reference>
<dbReference type="PANTHER" id="PTHR21600:SF87">
    <property type="entry name" value="RNA PSEUDOURIDYLATE SYNTHASE DOMAIN-CONTAINING PROTEIN 1"/>
    <property type="match status" value="1"/>
</dbReference>
<dbReference type="Pfam" id="PF01479">
    <property type="entry name" value="S4"/>
    <property type="match status" value="1"/>
</dbReference>
<evidence type="ECO:0000256" key="2">
    <source>
        <dbReference type="ARBA" id="ARBA00023235"/>
    </source>
</evidence>
<comment type="caution">
    <text evidence="5">The sequence shown here is derived from an EMBL/GenBank/DDBJ whole genome shotgun (WGS) entry which is preliminary data.</text>
</comment>
<dbReference type="Gene3D" id="3.30.2350.10">
    <property type="entry name" value="Pseudouridine synthase"/>
    <property type="match status" value="1"/>
</dbReference>
<organism evidence="5 6">
    <name type="scientific">Candidatus Nanosyncoccus nanoralicus</name>
    <dbReference type="NCBI Taxonomy" id="2171996"/>
    <lineage>
        <taxon>Bacteria</taxon>
        <taxon>Candidatus Saccharimonadota</taxon>
        <taxon>Candidatus Nanosyncoccalia</taxon>
        <taxon>Candidatus Nanosyncoccales</taxon>
        <taxon>Candidatus Nanosyncoccaceae</taxon>
        <taxon>Candidatus Nanosyncoccus</taxon>
    </lineage>
</organism>
<dbReference type="SUPFAM" id="SSF55120">
    <property type="entry name" value="Pseudouridine synthase"/>
    <property type="match status" value="1"/>
</dbReference>
<accession>A0ABY0FKX8</accession>
<evidence type="ECO:0000313" key="6">
    <source>
        <dbReference type="Proteomes" id="UP001191004"/>
    </source>
</evidence>
<protein>
    <submittedName>
        <fullName evidence="5">Ribosomal large subunit pseudouridine synthase A</fullName>
        <ecNumber evidence="5">5.4.99.28</ecNumber>
    </submittedName>
</protein>
<keyword evidence="3" id="KW-0694">RNA-binding</keyword>
<name>A0ABY0FKX8_9BACT</name>
<dbReference type="CDD" id="cd02869">
    <property type="entry name" value="PseudoU_synth_RluA_like"/>
    <property type="match status" value="1"/>
</dbReference>
<dbReference type="PROSITE" id="PS01129">
    <property type="entry name" value="PSI_RLU"/>
    <property type="match status" value="1"/>
</dbReference>
<dbReference type="SUPFAM" id="SSF55174">
    <property type="entry name" value="Alpha-L RNA-binding motif"/>
    <property type="match status" value="1"/>
</dbReference>
<dbReference type="InterPro" id="IPR020103">
    <property type="entry name" value="PsdUridine_synth_cat_dom_sf"/>
</dbReference>
<dbReference type="Gene3D" id="3.10.290.10">
    <property type="entry name" value="RNA-binding S4 domain"/>
    <property type="match status" value="1"/>
</dbReference>
<dbReference type="GO" id="GO:0160151">
    <property type="term" value="F:tRNA pseudouridine(32) synthase activity"/>
    <property type="evidence" value="ECO:0007669"/>
    <property type="project" value="UniProtKB-EC"/>
</dbReference>
<dbReference type="PROSITE" id="PS50889">
    <property type="entry name" value="S4"/>
    <property type="match status" value="1"/>
</dbReference>
<dbReference type="InterPro" id="IPR006145">
    <property type="entry name" value="PsdUridine_synth_RsuA/RluA"/>
</dbReference>
<dbReference type="InterPro" id="IPR002942">
    <property type="entry name" value="S4_RNA-bd"/>
</dbReference>
<gene>
    <name evidence="5" type="primary">rluA</name>
    <name evidence="5" type="ORF">G3KMM_00470</name>
</gene>
<dbReference type="EC" id="5.4.99.28" evidence="5"/>
<dbReference type="RefSeq" id="WP_129605083.1">
    <property type="nucleotide sequence ID" value="NZ_PRLL01000019.1"/>
</dbReference>